<feature type="transmembrane region" description="Helical" evidence="7">
    <location>
        <begin position="47"/>
        <end position="65"/>
    </location>
</feature>
<dbReference type="Pfam" id="PF13727">
    <property type="entry name" value="CoA_binding_3"/>
    <property type="match status" value="1"/>
</dbReference>
<evidence type="ECO:0000256" key="7">
    <source>
        <dbReference type="SAM" id="Phobius"/>
    </source>
</evidence>
<reference evidence="9 10" key="1">
    <citation type="submission" date="2016-07" db="EMBL/GenBank/DDBJ databases">
        <title>Draft genome of Scalindua rubra, obtained from a brine-seawater interface in the Red Sea, sheds light on salt adaptation in anammox bacteria.</title>
        <authorList>
            <person name="Speth D.R."/>
            <person name="Lagkouvardos I."/>
            <person name="Wang Y."/>
            <person name="Qian P.-Y."/>
            <person name="Dutilh B.E."/>
            <person name="Jetten M.S."/>
        </authorList>
    </citation>
    <scope>NUCLEOTIDE SEQUENCE [LARGE SCALE GENOMIC DNA]</scope>
    <source>
        <strain evidence="9">BSI-1</strain>
    </source>
</reference>
<comment type="similarity">
    <text evidence="2">Belongs to the bacterial sugar transferase family.</text>
</comment>
<keyword evidence="4 7" id="KW-0812">Transmembrane</keyword>
<gene>
    <name evidence="9" type="primary">cpsA_1</name>
    <name evidence="9" type="ORF">SCARUB_02659</name>
</gene>
<dbReference type="SUPFAM" id="SSF51735">
    <property type="entry name" value="NAD(P)-binding Rossmann-fold domains"/>
    <property type="match status" value="1"/>
</dbReference>
<organism evidence="9 10">
    <name type="scientific">Candidatus Scalindua rubra</name>
    <dbReference type="NCBI Taxonomy" id="1872076"/>
    <lineage>
        <taxon>Bacteria</taxon>
        <taxon>Pseudomonadati</taxon>
        <taxon>Planctomycetota</taxon>
        <taxon>Candidatus Brocadiia</taxon>
        <taxon>Candidatus Brocadiales</taxon>
        <taxon>Candidatus Scalinduaceae</taxon>
        <taxon>Candidatus Scalindua</taxon>
    </lineage>
</organism>
<dbReference type="GO" id="GO:0016780">
    <property type="term" value="F:phosphotransferase activity, for other substituted phosphate groups"/>
    <property type="evidence" value="ECO:0007669"/>
    <property type="project" value="TreeGrafter"/>
</dbReference>
<comment type="subcellular location">
    <subcellularLocation>
        <location evidence="1">Membrane</location>
        <topology evidence="1">Multi-pass membrane protein</topology>
    </subcellularLocation>
</comment>
<evidence type="ECO:0000256" key="3">
    <source>
        <dbReference type="ARBA" id="ARBA00022679"/>
    </source>
</evidence>
<keyword evidence="6 7" id="KW-0472">Membrane</keyword>
<dbReference type="NCBIfam" id="TIGR03023">
    <property type="entry name" value="WcaJ_sugtrans"/>
    <property type="match status" value="1"/>
</dbReference>
<evidence type="ECO:0000259" key="8">
    <source>
        <dbReference type="Pfam" id="PF02397"/>
    </source>
</evidence>
<dbReference type="AlphaFoldDB" id="A0A1E3X9G9"/>
<evidence type="ECO:0000313" key="9">
    <source>
        <dbReference type="EMBL" id="ODS32219.1"/>
    </source>
</evidence>
<dbReference type="PANTHER" id="PTHR30576">
    <property type="entry name" value="COLANIC BIOSYNTHESIS UDP-GLUCOSE LIPID CARRIER TRANSFERASE"/>
    <property type="match status" value="1"/>
</dbReference>
<sequence length="467" mass="54451">MLKKHSKFFETLVLFIDWITLSCSWILAYYVRFYIPIIPVYKGIPSFYMYITLLIVMLPLWYIVFKAFDLYRPRRISSKVAEVMDIAKATTIATLILVSLTFFVRKYEFSRLTFLYFWIICVITLCIERILFREFLRFIRKRGYNLRYALIVGTGSLGQDVTDRVHDHPELGIKIRGFLSEDNSQVGNALKGFQVLDTFENIRSIVTNQKIDIVLITLPLSAHERLKSILDDIGDEMVSIMIIPDLFKFATLRGGIGEFEGMPIISLRDTPLYGWNVVIKRVTDIVLSLIIILVTSPLMLVISFLIKATSKGPVFYSQERMGLDGKIFSMLKYRTMTTQAEKETGPIWAAKDDSRKTLIGTFLRKTSLDELPQFFNVLKGDMSIVGPRPERQFFIQQFRNKIPKYMLRHKMKAGITGWAQINGWRGNTSLEKRIEYDLYYIENWSLKFDFEVMWLTIWRGLISKNAY</sequence>
<dbReference type="InterPro" id="IPR003362">
    <property type="entry name" value="Bact_transf"/>
</dbReference>
<feature type="transmembrane region" description="Helical" evidence="7">
    <location>
        <begin position="285"/>
        <end position="306"/>
    </location>
</feature>
<feature type="transmembrane region" description="Helical" evidence="7">
    <location>
        <begin position="86"/>
        <end position="103"/>
    </location>
</feature>
<evidence type="ECO:0000313" key="10">
    <source>
        <dbReference type="Proteomes" id="UP000094056"/>
    </source>
</evidence>
<dbReference type="InterPro" id="IPR017473">
    <property type="entry name" value="Undecaprenyl-P_gluc_Ptfrase"/>
</dbReference>
<protein>
    <submittedName>
        <fullName evidence="9">Capsular polysaccharide synthesis protein</fullName>
    </submittedName>
</protein>
<evidence type="ECO:0000256" key="6">
    <source>
        <dbReference type="ARBA" id="ARBA00023136"/>
    </source>
</evidence>
<keyword evidence="3" id="KW-0808">Transferase</keyword>
<dbReference type="Pfam" id="PF02397">
    <property type="entry name" value="Bac_transf"/>
    <property type="match status" value="1"/>
</dbReference>
<feature type="transmembrane region" description="Helical" evidence="7">
    <location>
        <begin position="12"/>
        <end position="35"/>
    </location>
</feature>
<evidence type="ECO:0000256" key="5">
    <source>
        <dbReference type="ARBA" id="ARBA00022989"/>
    </source>
</evidence>
<feature type="transmembrane region" description="Helical" evidence="7">
    <location>
        <begin position="115"/>
        <end position="132"/>
    </location>
</feature>
<dbReference type="InterPro" id="IPR017475">
    <property type="entry name" value="EPS_sugar_tfrase"/>
</dbReference>
<proteinExistence type="inferred from homology"/>
<dbReference type="Proteomes" id="UP000094056">
    <property type="component" value="Unassembled WGS sequence"/>
</dbReference>
<dbReference type="NCBIfam" id="TIGR03025">
    <property type="entry name" value="EPS_sugtrans"/>
    <property type="match status" value="1"/>
</dbReference>
<evidence type="ECO:0000256" key="1">
    <source>
        <dbReference type="ARBA" id="ARBA00004141"/>
    </source>
</evidence>
<comment type="caution">
    <text evidence="9">The sequence shown here is derived from an EMBL/GenBank/DDBJ whole genome shotgun (WGS) entry which is preliminary data.</text>
</comment>
<accession>A0A1E3X9G9</accession>
<dbReference type="PANTHER" id="PTHR30576:SF0">
    <property type="entry name" value="UNDECAPRENYL-PHOSPHATE N-ACETYLGALACTOSAMINYL 1-PHOSPHATE TRANSFERASE-RELATED"/>
    <property type="match status" value="1"/>
</dbReference>
<evidence type="ECO:0000256" key="4">
    <source>
        <dbReference type="ARBA" id="ARBA00022692"/>
    </source>
</evidence>
<dbReference type="GO" id="GO:0016020">
    <property type="term" value="C:membrane"/>
    <property type="evidence" value="ECO:0007669"/>
    <property type="project" value="UniProtKB-SubCell"/>
</dbReference>
<keyword evidence="5 7" id="KW-1133">Transmembrane helix</keyword>
<dbReference type="InterPro" id="IPR036291">
    <property type="entry name" value="NAD(P)-bd_dom_sf"/>
</dbReference>
<name>A0A1E3X9G9_9BACT</name>
<feature type="domain" description="Bacterial sugar transferase" evidence="8">
    <location>
        <begin position="280"/>
        <end position="459"/>
    </location>
</feature>
<dbReference type="EMBL" id="MAYW01000072">
    <property type="protein sequence ID" value="ODS32219.1"/>
    <property type="molecule type" value="Genomic_DNA"/>
</dbReference>
<evidence type="ECO:0000256" key="2">
    <source>
        <dbReference type="ARBA" id="ARBA00006464"/>
    </source>
</evidence>
<dbReference type="Gene3D" id="3.40.50.720">
    <property type="entry name" value="NAD(P)-binding Rossmann-like Domain"/>
    <property type="match status" value="1"/>
</dbReference>